<accession>A0A1X3FIC5</accession>
<dbReference type="AlphaFoldDB" id="A0A1X3FIC5"/>
<protein>
    <submittedName>
        <fullName evidence="2">Phage tail protein</fullName>
    </submittedName>
</protein>
<dbReference type="Gene3D" id="3.90.1340.10">
    <property type="entry name" value="Phage tail collar domain"/>
    <property type="match status" value="1"/>
</dbReference>
<dbReference type="InterPro" id="IPR037053">
    <property type="entry name" value="Phage_tail_collar_dom_sf"/>
</dbReference>
<evidence type="ECO:0000313" key="3">
    <source>
        <dbReference type="Proteomes" id="UP000193553"/>
    </source>
</evidence>
<dbReference type="Pfam" id="PF07484">
    <property type="entry name" value="Collar"/>
    <property type="match status" value="1"/>
</dbReference>
<proteinExistence type="predicted"/>
<evidence type="ECO:0000259" key="1">
    <source>
        <dbReference type="Pfam" id="PF07484"/>
    </source>
</evidence>
<organism evidence="2 3">
    <name type="scientific">Bradyrhizobium canariense</name>
    <dbReference type="NCBI Taxonomy" id="255045"/>
    <lineage>
        <taxon>Bacteria</taxon>
        <taxon>Pseudomonadati</taxon>
        <taxon>Pseudomonadota</taxon>
        <taxon>Alphaproteobacteria</taxon>
        <taxon>Hyphomicrobiales</taxon>
        <taxon>Nitrobacteraceae</taxon>
        <taxon>Bradyrhizobium</taxon>
    </lineage>
</organism>
<dbReference type="Proteomes" id="UP000193553">
    <property type="component" value="Unassembled WGS sequence"/>
</dbReference>
<gene>
    <name evidence="2" type="ORF">BSZ18_26855</name>
</gene>
<evidence type="ECO:0000313" key="2">
    <source>
        <dbReference type="EMBL" id="OSJ05276.1"/>
    </source>
</evidence>
<dbReference type="EMBL" id="NAFI01000183">
    <property type="protein sequence ID" value="OSJ05276.1"/>
    <property type="molecule type" value="Genomic_DNA"/>
</dbReference>
<dbReference type="SUPFAM" id="SSF88874">
    <property type="entry name" value="Receptor-binding domain of short tail fibre protein gp12"/>
    <property type="match status" value="1"/>
</dbReference>
<dbReference type="InterPro" id="IPR011083">
    <property type="entry name" value="Phage_tail_collar_dom"/>
</dbReference>
<reference evidence="2 3" key="1">
    <citation type="submission" date="2017-03" db="EMBL/GenBank/DDBJ databases">
        <title>Whole genome sequences of fourteen strains of Bradyrhizobium canariense and one strain of Bradyrhizobium japonicum isolated from Lupinus (Papilionoideae: Genisteae) species in Algeria.</title>
        <authorList>
            <person name="Crovadore J."/>
            <person name="Chekireb D."/>
            <person name="Brachmann A."/>
            <person name="Chablais R."/>
            <person name="Cochard B."/>
            <person name="Lefort F."/>
        </authorList>
    </citation>
    <scope>NUCLEOTIDE SEQUENCE [LARGE SCALE GENOMIC DNA]</scope>
    <source>
        <strain evidence="2 3">UBMA195</strain>
    </source>
</reference>
<feature type="domain" description="Phage tail collar" evidence="1">
    <location>
        <begin position="150"/>
        <end position="207"/>
    </location>
</feature>
<sequence>MAVWSKIANNNSDADSTVGFQEGQAPSSLNDGCRALMASAARWRDDVSGALVTTGSSAAYQVASNQNFVNLTDLASKVVAFTPHVTNAAGPVTMTVDGFANLPLRSAPNVELPAGVLIQGTPYVAFYNNTDHALYLQGLFGNPYNVPIGGMIDFIGPTAPNSTFVLPFGQAISRTTYATLYSMVGTTYGGGDGTTTFNVPDLRGRVVAGADGMGGSLAGRLNAAGISGAMNGAGIGAVGGEQAHALSTPELAPHSHANTLSDPGHSHTDHMNVSFGASGSTFGIAGQVSSSATSTNTTGISINNASAGSGNAHNNVQPTIVLSKILRII</sequence>
<comment type="caution">
    <text evidence="2">The sequence shown here is derived from an EMBL/GenBank/DDBJ whole genome shotgun (WGS) entry which is preliminary data.</text>
</comment>
<dbReference type="OrthoDB" id="8266301at2"/>
<name>A0A1X3FIC5_9BRAD</name>